<dbReference type="PANTHER" id="PTHR21666">
    <property type="entry name" value="PEPTIDASE-RELATED"/>
    <property type="match status" value="1"/>
</dbReference>
<dbReference type="Pfam" id="PF01551">
    <property type="entry name" value="Peptidase_M23"/>
    <property type="match status" value="1"/>
</dbReference>
<dbReference type="PANTHER" id="PTHR21666:SF270">
    <property type="entry name" value="MUREIN HYDROLASE ACTIVATOR ENVC"/>
    <property type="match status" value="1"/>
</dbReference>
<name>W7D4P8_9LIST</name>
<accession>W7D4P8</accession>
<dbReference type="InterPro" id="IPR016047">
    <property type="entry name" value="M23ase_b-sheet_dom"/>
</dbReference>
<dbReference type="SUPFAM" id="SSF51261">
    <property type="entry name" value="Duplicated hybrid motif"/>
    <property type="match status" value="1"/>
</dbReference>
<dbReference type="PATRIC" id="fig|1265822.4.peg.4080"/>
<dbReference type="CDD" id="cd12797">
    <property type="entry name" value="M23_peptidase"/>
    <property type="match status" value="1"/>
</dbReference>
<proteinExistence type="predicted"/>
<dbReference type="RefSeq" id="WP_217177266.1">
    <property type="nucleotide sequence ID" value="NZ_AODM01000088.1"/>
</dbReference>
<dbReference type="InterPro" id="IPR050570">
    <property type="entry name" value="Cell_wall_metabolism_enzyme"/>
</dbReference>
<evidence type="ECO:0000313" key="3">
    <source>
        <dbReference type="Proteomes" id="UP000019241"/>
    </source>
</evidence>
<dbReference type="AlphaFoldDB" id="W7D4P8"/>
<feature type="domain" description="M23ase beta-sheet core" evidence="1">
    <location>
        <begin position="131"/>
        <end position="234"/>
    </location>
</feature>
<evidence type="ECO:0000313" key="2">
    <source>
        <dbReference type="EMBL" id="EUJ44177.1"/>
    </source>
</evidence>
<reference evidence="2 3" key="1">
    <citation type="submission" date="2012-12" db="EMBL/GenBank/DDBJ databases">
        <title>Novel taxa of Listeriaceae from agricultural environments in the United States.</title>
        <authorList>
            <person name="den Bakker H.C."/>
            <person name="Allred A."/>
            <person name="Warchocki S."/>
            <person name="Wright E.M."/>
            <person name="Burrell A."/>
            <person name="Nightingale K.K."/>
            <person name="Kephart D."/>
            <person name="Wiedmann M."/>
        </authorList>
    </citation>
    <scope>NUCLEOTIDE SEQUENCE [LARGE SCALE GENOMIC DNA]</scope>
    <source>
        <strain evidence="2 3">FSL S10-1203</strain>
    </source>
</reference>
<dbReference type="Proteomes" id="UP000019241">
    <property type="component" value="Unassembled WGS sequence"/>
</dbReference>
<dbReference type="Gene3D" id="2.70.70.10">
    <property type="entry name" value="Glucose Permease (Domain IIA)"/>
    <property type="match status" value="1"/>
</dbReference>
<dbReference type="EMBL" id="AODM01000088">
    <property type="protein sequence ID" value="EUJ44177.1"/>
    <property type="molecule type" value="Genomic_DNA"/>
</dbReference>
<feature type="non-terminal residue" evidence="2">
    <location>
        <position position="1"/>
    </location>
</feature>
<dbReference type="GO" id="GO:0004222">
    <property type="term" value="F:metalloendopeptidase activity"/>
    <property type="evidence" value="ECO:0007669"/>
    <property type="project" value="TreeGrafter"/>
</dbReference>
<evidence type="ECO:0000259" key="1">
    <source>
        <dbReference type="Pfam" id="PF01551"/>
    </source>
</evidence>
<sequence length="245" mass="26380">QGVIFFQQILVKVQDITGREPSPSNEEDVNISSVLYNFPAFGPWLKKERGGKWSVEANNYFYEQVAPGFGVGPGDKNYWSNILKWYDLSKGEDASCGAGSGTGKYRVPVDQPRMTSGFVDRINPLTGKPESHKGIDFGAPTGTKVYAADDGKVIFADFGVSGSGYGGYGNVVELEHQSSGEWTLYGHMSKILVREGQTVKKGDVIGEVGSTGQSTGPHLHFEIRKAKSGGQIDPAPVLGLKVSQS</sequence>
<comment type="caution">
    <text evidence="2">The sequence shown here is derived from an EMBL/GenBank/DDBJ whole genome shotgun (WGS) entry which is preliminary data.</text>
</comment>
<protein>
    <submittedName>
        <fullName evidence="2">Peptidase family M23 protein</fullName>
    </submittedName>
</protein>
<dbReference type="InterPro" id="IPR011055">
    <property type="entry name" value="Dup_hybrid_motif"/>
</dbReference>
<organism evidence="2 3">
    <name type="scientific">Listeria fleischmannii FSL S10-1203</name>
    <dbReference type="NCBI Taxonomy" id="1265822"/>
    <lineage>
        <taxon>Bacteria</taxon>
        <taxon>Bacillati</taxon>
        <taxon>Bacillota</taxon>
        <taxon>Bacilli</taxon>
        <taxon>Bacillales</taxon>
        <taxon>Listeriaceae</taxon>
        <taxon>Listeria</taxon>
    </lineage>
</organism>
<gene>
    <name evidence="2" type="ORF">MCOL2_19971</name>
</gene>